<keyword evidence="3" id="KW-0472">Membrane</keyword>
<accession>A0A5Q2FC08</accession>
<dbReference type="EMBL" id="MN602881">
    <property type="protein sequence ID" value="QGF22046.1"/>
    <property type="molecule type" value="Genomic_DNA"/>
</dbReference>
<feature type="compositionally biased region" description="Basic and acidic residues" evidence="2">
    <location>
        <begin position="115"/>
        <end position="126"/>
    </location>
</feature>
<dbReference type="Proteomes" id="UP000349651">
    <property type="component" value="Segment"/>
</dbReference>
<evidence type="ECO:0000313" key="4">
    <source>
        <dbReference type="EMBL" id="QGF22046.1"/>
    </source>
</evidence>
<dbReference type="RefSeq" id="YP_010667175.1">
    <property type="nucleotide sequence ID" value="NC_070949.1"/>
</dbReference>
<keyword evidence="3" id="KW-1133">Transmembrane helix</keyword>
<keyword evidence="5" id="KW-1185">Reference proteome</keyword>
<sequence>MPSLNALKILIPVIFTVIIIGFIAKLGYDNQNLTNRNERLRTLNSELLSKNNDLAATIKNLADRVGEQNEIVRTEAKRRAAAEMKQQGLQDEIKDALRGNTCSVVVMPDDVTGKLREQADSVRNGKDSVPADSRQSAK</sequence>
<evidence type="ECO:0000313" key="5">
    <source>
        <dbReference type="Proteomes" id="UP000349651"/>
    </source>
</evidence>
<evidence type="ECO:0000256" key="3">
    <source>
        <dbReference type="SAM" id="Phobius"/>
    </source>
</evidence>
<keyword evidence="3" id="KW-0812">Transmembrane</keyword>
<keyword evidence="1" id="KW-0175">Coiled coil</keyword>
<organism evidence="4 5">
    <name type="scientific">Erwinia phage Midgardsormr38</name>
    <dbReference type="NCBI Taxonomy" id="2663326"/>
    <lineage>
        <taxon>Viruses</taxon>
        <taxon>Duplodnaviria</taxon>
        <taxon>Heunggongvirae</taxon>
        <taxon>Uroviricota</taxon>
        <taxon>Caudoviricetes</taxon>
        <taxon>Midgardsormrvirus</taxon>
        <taxon>Midgardsormrvirus midgardsormr38</taxon>
    </lineage>
</organism>
<dbReference type="KEGG" id="vg:77943287"/>
<evidence type="ECO:0000256" key="2">
    <source>
        <dbReference type="SAM" id="MobiDB-lite"/>
    </source>
</evidence>
<name>A0A5Q2FC08_9CAUD</name>
<evidence type="ECO:0000256" key="1">
    <source>
        <dbReference type="SAM" id="Coils"/>
    </source>
</evidence>
<protein>
    <submittedName>
        <fullName evidence="4">Rz lytic protein</fullName>
    </submittedName>
</protein>
<feature type="transmembrane region" description="Helical" evidence="3">
    <location>
        <begin position="6"/>
        <end position="28"/>
    </location>
</feature>
<feature type="region of interest" description="Disordered" evidence="2">
    <location>
        <begin position="115"/>
        <end position="138"/>
    </location>
</feature>
<reference evidence="4 5" key="1">
    <citation type="submission" date="2019-10" db="EMBL/GenBank/DDBJ databases">
        <title>Complete genome sequence of Erwinia phage Midgardsormr38.</title>
        <authorList>
            <person name="Dislers A."/>
            <person name="Zrelovs N."/>
            <person name="Kazaks A."/>
        </authorList>
    </citation>
    <scope>NUCLEOTIDE SEQUENCE [LARGE SCALE GENOMIC DNA]</scope>
</reference>
<dbReference type="GeneID" id="77943287"/>
<feature type="coiled-coil region" evidence="1">
    <location>
        <begin position="30"/>
        <end position="64"/>
    </location>
</feature>
<proteinExistence type="predicted"/>